<name>A1AV31_PELPD</name>
<dbReference type="AlphaFoldDB" id="A1AV31"/>
<dbReference type="HOGENOM" id="CLU_129202_0_0_7"/>
<sequence>MVKCSIWDDHQFTRVNRSIESWPISMYEGAREDHLPFGVTMHSFTELVDRCATFTLETLRKANDRTIEALQKSGATSLVKTLQMIQLQKAIFAVGMFSIFEASLQEGLSCSNGFGEAKKILDDEGELDLKERFDDLFLAVNVLKHGRGRSYDALVESGAALPFRIKLPEESFFFEGDVSEVSTLVEVDDAFVQCCGDVISDVSGVIRRVRPEFA</sequence>
<proteinExistence type="predicted"/>
<dbReference type="eggNOG" id="ENOG5031IMZ">
    <property type="taxonomic scope" value="Bacteria"/>
</dbReference>
<dbReference type="EMBL" id="CP000482">
    <property type="protein sequence ID" value="ABL01202.1"/>
    <property type="molecule type" value="Genomic_DNA"/>
</dbReference>
<protein>
    <submittedName>
        <fullName evidence="1">Uncharacterized protein</fullName>
    </submittedName>
</protein>
<dbReference type="STRING" id="338966.Ppro_3610"/>
<reference evidence="1 2" key="1">
    <citation type="submission" date="2006-10" db="EMBL/GenBank/DDBJ databases">
        <title>Complete sequence of chromosome of Pelobacter propionicus DSM 2379.</title>
        <authorList>
            <consortium name="US DOE Joint Genome Institute"/>
            <person name="Copeland A."/>
            <person name="Lucas S."/>
            <person name="Lapidus A."/>
            <person name="Barry K."/>
            <person name="Detter J.C."/>
            <person name="Glavina del Rio T."/>
            <person name="Hammon N."/>
            <person name="Israni S."/>
            <person name="Dalin E."/>
            <person name="Tice H."/>
            <person name="Pitluck S."/>
            <person name="Saunders E."/>
            <person name="Brettin T."/>
            <person name="Bruce D."/>
            <person name="Han C."/>
            <person name="Tapia R."/>
            <person name="Schmutz J."/>
            <person name="Larimer F."/>
            <person name="Land M."/>
            <person name="Hauser L."/>
            <person name="Kyrpides N."/>
            <person name="Kim E."/>
            <person name="Lovley D."/>
            <person name="Richardson P."/>
        </authorList>
    </citation>
    <scope>NUCLEOTIDE SEQUENCE [LARGE SCALE GENOMIC DNA]</scope>
    <source>
        <strain evidence="2">DSM 2379 / NBRC 103807 / OttBd1</strain>
    </source>
</reference>
<evidence type="ECO:0000313" key="1">
    <source>
        <dbReference type="EMBL" id="ABL01202.1"/>
    </source>
</evidence>
<dbReference type="KEGG" id="ppd:Ppro_3610"/>
<keyword evidence="2" id="KW-1185">Reference proteome</keyword>
<evidence type="ECO:0000313" key="2">
    <source>
        <dbReference type="Proteomes" id="UP000006732"/>
    </source>
</evidence>
<gene>
    <name evidence="1" type="ordered locus">Ppro_3610</name>
</gene>
<dbReference type="Proteomes" id="UP000006732">
    <property type="component" value="Chromosome"/>
</dbReference>
<accession>A1AV31</accession>
<organism evidence="1 2">
    <name type="scientific">Pelobacter propionicus (strain DSM 2379 / NBRC 103807 / OttBd1)</name>
    <dbReference type="NCBI Taxonomy" id="338966"/>
    <lineage>
        <taxon>Bacteria</taxon>
        <taxon>Pseudomonadati</taxon>
        <taxon>Thermodesulfobacteriota</taxon>
        <taxon>Desulfuromonadia</taxon>
        <taxon>Desulfuromonadales</taxon>
        <taxon>Desulfuromonadaceae</taxon>
        <taxon>Pelobacter</taxon>
    </lineage>
</organism>